<feature type="region of interest" description="Disordered" evidence="1">
    <location>
        <begin position="27"/>
        <end position="57"/>
    </location>
</feature>
<dbReference type="InterPro" id="IPR003871">
    <property type="entry name" value="RFA1B/D_OB_1st"/>
</dbReference>
<dbReference type="CDD" id="cd04481">
    <property type="entry name" value="RPA1_DBD_B_like"/>
    <property type="match status" value="1"/>
</dbReference>
<dbReference type="CDD" id="cd04480">
    <property type="entry name" value="RPA1_DBD_A_like"/>
    <property type="match status" value="1"/>
</dbReference>
<dbReference type="Gene3D" id="2.40.50.140">
    <property type="entry name" value="Nucleic acid-binding proteins"/>
    <property type="match status" value="3"/>
</dbReference>
<accession>A0A9C6TCC2</accession>
<evidence type="ECO:0000256" key="1">
    <source>
        <dbReference type="SAM" id="MobiDB-lite"/>
    </source>
</evidence>
<evidence type="ECO:0000313" key="4">
    <source>
        <dbReference type="RefSeq" id="XP_052111562.1"/>
    </source>
</evidence>
<dbReference type="InterPro" id="IPR012340">
    <property type="entry name" value="NA-bd_OB-fold"/>
</dbReference>
<keyword evidence="3" id="KW-1185">Reference proteome</keyword>
<organism evidence="3 4">
    <name type="scientific">Arachis duranensis</name>
    <name type="common">Wild peanut</name>
    <dbReference type="NCBI Taxonomy" id="130453"/>
    <lineage>
        <taxon>Eukaryota</taxon>
        <taxon>Viridiplantae</taxon>
        <taxon>Streptophyta</taxon>
        <taxon>Embryophyta</taxon>
        <taxon>Tracheophyta</taxon>
        <taxon>Spermatophyta</taxon>
        <taxon>Magnoliopsida</taxon>
        <taxon>eudicotyledons</taxon>
        <taxon>Gunneridae</taxon>
        <taxon>Pentapetalae</taxon>
        <taxon>rosids</taxon>
        <taxon>fabids</taxon>
        <taxon>Fabales</taxon>
        <taxon>Fabaceae</taxon>
        <taxon>Papilionoideae</taxon>
        <taxon>50 kb inversion clade</taxon>
        <taxon>dalbergioids sensu lato</taxon>
        <taxon>Dalbergieae</taxon>
        <taxon>Pterocarpus clade</taxon>
        <taxon>Arachis</taxon>
    </lineage>
</organism>
<dbReference type="Pfam" id="PF02721">
    <property type="entry name" value="DUF223"/>
    <property type="match status" value="1"/>
</dbReference>
<evidence type="ECO:0000259" key="2">
    <source>
        <dbReference type="Pfam" id="PF02721"/>
    </source>
</evidence>
<dbReference type="AlphaFoldDB" id="A0A9C6TCC2"/>
<dbReference type="Proteomes" id="UP000515211">
    <property type="component" value="Chromosome 10"/>
</dbReference>
<protein>
    <submittedName>
        <fullName evidence="4">Uncharacterized protein LOC107469618</fullName>
    </submittedName>
</protein>
<reference evidence="4" key="2">
    <citation type="submission" date="2025-08" db="UniProtKB">
        <authorList>
            <consortium name="RefSeq"/>
        </authorList>
    </citation>
    <scope>IDENTIFICATION</scope>
    <source>
        <tissue evidence="4">Whole plant</tissue>
    </source>
</reference>
<evidence type="ECO:0000313" key="3">
    <source>
        <dbReference type="Proteomes" id="UP000515211"/>
    </source>
</evidence>
<sequence length="560" mass="63334">MCSGLQVIALAKVRVVQTLKDQGDKQAAAVTESEEQQIQRTSHDSQDPGAQDRDQQAAATTARQRSWLFVVMVDVMTDVIEKAVSNKIQTTVKKQLINRFKESIIEGQTYWMSYFSVVPNQGNYRAAEHEFKLAFLNRTTVIPVSDDDIPNTCFDFCPFDELLKMTEDYIYLVDVIGLLTFVGEEKEYVKDAKVMKMIILELSSKELTIRCTLFGEYVDEVHRFLGSGYMEQPVVVIQLAKVKFFRGQVGLQNVMHATRLFFNLDLSEIVDFKNSIIDQGINGTQSLFIANEGKGVSLEDDFMRLTRRCTINELHDNNEVYWEGSFVVFGFVRSIVDEGPSWYSACICGKYRIKIAVEDDNGHGVFVLFDHEAAYLLKKSCADLFGEVQKDANQLVGKKLLLKIDTKSVGTDKYFETFRVRRVCDDAAIISMFELPNYDANDERTPLKDGKLGKIPSSEDEHIVDKREPCEVLDETNYRPLIDFLGEKGAKVPGLDDISTEIDIVREAGKSVGDSVLVDGKCSLEFSSIVYRIKGLFVPLLEFFNVSFAFVLRSTLHACE</sequence>
<name>A0A9C6TCC2_ARADU</name>
<gene>
    <name evidence="4" type="primary">LOC107469618</name>
</gene>
<dbReference type="SUPFAM" id="SSF50249">
    <property type="entry name" value="Nucleic acid-binding proteins"/>
    <property type="match status" value="2"/>
</dbReference>
<dbReference type="GeneID" id="107469618"/>
<feature type="domain" description="Replication protein A 70 kDa DNA-binding subunit B/D first OB fold" evidence="2">
    <location>
        <begin position="84"/>
        <end position="143"/>
    </location>
</feature>
<dbReference type="PANTHER" id="PTHR47165:SF4">
    <property type="entry name" value="OS03G0429900 PROTEIN"/>
    <property type="match status" value="1"/>
</dbReference>
<feature type="compositionally biased region" description="Basic and acidic residues" evidence="1">
    <location>
        <begin position="41"/>
        <end position="55"/>
    </location>
</feature>
<reference evidence="3" key="1">
    <citation type="journal article" date="2016" name="Nat. Genet.">
        <title>The genome sequences of Arachis duranensis and Arachis ipaensis, the diploid ancestors of cultivated peanut.</title>
        <authorList>
            <person name="Bertioli D.J."/>
            <person name="Cannon S.B."/>
            <person name="Froenicke L."/>
            <person name="Huang G."/>
            <person name="Farmer A.D."/>
            <person name="Cannon E.K."/>
            <person name="Liu X."/>
            <person name="Gao D."/>
            <person name="Clevenger J."/>
            <person name="Dash S."/>
            <person name="Ren L."/>
            <person name="Moretzsohn M.C."/>
            <person name="Shirasawa K."/>
            <person name="Huang W."/>
            <person name="Vidigal B."/>
            <person name="Abernathy B."/>
            <person name="Chu Y."/>
            <person name="Niederhuth C.E."/>
            <person name="Umale P."/>
            <person name="Araujo A.C."/>
            <person name="Kozik A."/>
            <person name="Kim K.D."/>
            <person name="Burow M.D."/>
            <person name="Varshney R.K."/>
            <person name="Wang X."/>
            <person name="Zhang X."/>
            <person name="Barkley N."/>
            <person name="Guimaraes P.M."/>
            <person name="Isobe S."/>
            <person name="Guo B."/>
            <person name="Liao B."/>
            <person name="Stalker H.T."/>
            <person name="Schmitz R.J."/>
            <person name="Scheffler B.E."/>
            <person name="Leal-Bertioli S.C."/>
            <person name="Xun X."/>
            <person name="Jackson S.A."/>
            <person name="Michelmore R."/>
            <person name="Ozias-Akins P."/>
        </authorList>
    </citation>
    <scope>NUCLEOTIDE SEQUENCE [LARGE SCALE GENOMIC DNA]</scope>
    <source>
        <strain evidence="3">cv. V14167</strain>
    </source>
</reference>
<dbReference type="KEGG" id="adu:107469618"/>
<proteinExistence type="predicted"/>
<dbReference type="PANTHER" id="PTHR47165">
    <property type="entry name" value="OS03G0429900 PROTEIN"/>
    <property type="match status" value="1"/>
</dbReference>
<dbReference type="RefSeq" id="XP_052111562.1">
    <property type="nucleotide sequence ID" value="XM_052255602.1"/>
</dbReference>